<proteinExistence type="predicted"/>
<protein>
    <submittedName>
        <fullName evidence="1">Uncharacterized protein</fullName>
    </submittedName>
</protein>
<name>A0ABP9TMJ1_9MICC</name>
<gene>
    <name evidence="1" type="ORF">GCM10025778_08450</name>
</gene>
<dbReference type="Proteomes" id="UP001501257">
    <property type="component" value="Unassembled WGS sequence"/>
</dbReference>
<evidence type="ECO:0000313" key="1">
    <source>
        <dbReference type="EMBL" id="GAA5226314.1"/>
    </source>
</evidence>
<keyword evidence="2" id="KW-1185">Reference proteome</keyword>
<evidence type="ECO:0000313" key="2">
    <source>
        <dbReference type="Proteomes" id="UP001501257"/>
    </source>
</evidence>
<comment type="caution">
    <text evidence="1">The sequence shown here is derived from an EMBL/GenBank/DDBJ whole genome shotgun (WGS) entry which is preliminary data.</text>
</comment>
<dbReference type="EMBL" id="BAABLK010000015">
    <property type="protein sequence ID" value="GAA5226314.1"/>
    <property type="molecule type" value="Genomic_DNA"/>
</dbReference>
<accession>A0ABP9TMJ1</accession>
<sequence>MMLQVYASTAQPGSGAPGVVLGGQSKALSTGSGTRIPERKAAELGFVHGTACFSRHRDTNRLIRVSYPWNLNEV</sequence>
<organism evidence="1 2">
    <name type="scientific">Paeniglutamicibacter antarcticus</name>
    <dbReference type="NCBI Taxonomy" id="494023"/>
    <lineage>
        <taxon>Bacteria</taxon>
        <taxon>Bacillati</taxon>
        <taxon>Actinomycetota</taxon>
        <taxon>Actinomycetes</taxon>
        <taxon>Micrococcales</taxon>
        <taxon>Micrococcaceae</taxon>
        <taxon>Paeniglutamicibacter</taxon>
    </lineage>
</organism>
<reference evidence="2" key="1">
    <citation type="journal article" date="2019" name="Int. J. Syst. Evol. Microbiol.">
        <title>The Global Catalogue of Microorganisms (GCM) 10K type strain sequencing project: providing services to taxonomists for standard genome sequencing and annotation.</title>
        <authorList>
            <consortium name="The Broad Institute Genomics Platform"/>
            <consortium name="The Broad Institute Genome Sequencing Center for Infectious Disease"/>
            <person name="Wu L."/>
            <person name="Ma J."/>
        </authorList>
    </citation>
    <scope>NUCLEOTIDE SEQUENCE [LARGE SCALE GENOMIC DNA]</scope>
    <source>
        <strain evidence="2">JCM 18952</strain>
    </source>
</reference>